<dbReference type="PROSITE" id="PS51782">
    <property type="entry name" value="LYSM"/>
    <property type="match status" value="1"/>
</dbReference>
<dbReference type="SMART" id="SM00257">
    <property type="entry name" value="LysM"/>
    <property type="match status" value="1"/>
</dbReference>
<dbReference type="SUPFAM" id="SSF54106">
    <property type="entry name" value="LysM domain"/>
    <property type="match status" value="1"/>
</dbReference>
<evidence type="ECO:0000313" key="4">
    <source>
        <dbReference type="Proteomes" id="UP001484097"/>
    </source>
</evidence>
<sequence length="119" mass="12265">MSTAASVQIRTAGSAGFHLNRRGRFLLVGFPVLVVAVLAAAAAVFFGVNGMAPAAASEERPARAVQSVTVGYGDTLWDIAGRAEPDAARNETILRIGELNSLDGADLQPGQVLFVPTSG</sequence>
<evidence type="ECO:0000256" key="1">
    <source>
        <dbReference type="SAM" id="Phobius"/>
    </source>
</evidence>
<keyword evidence="1" id="KW-0472">Membrane</keyword>
<keyword evidence="1" id="KW-0812">Transmembrane</keyword>
<evidence type="ECO:0000313" key="3">
    <source>
        <dbReference type="EMBL" id="MEO9246700.1"/>
    </source>
</evidence>
<accession>A0ABV0IGQ7</accession>
<dbReference type="InterPro" id="IPR036779">
    <property type="entry name" value="LysM_dom_sf"/>
</dbReference>
<evidence type="ECO:0000259" key="2">
    <source>
        <dbReference type="PROSITE" id="PS51782"/>
    </source>
</evidence>
<dbReference type="EMBL" id="JBDXMX010000001">
    <property type="protein sequence ID" value="MEO9246700.1"/>
    <property type="molecule type" value="Genomic_DNA"/>
</dbReference>
<dbReference type="InterPro" id="IPR018392">
    <property type="entry name" value="LysM"/>
</dbReference>
<keyword evidence="4" id="KW-1185">Reference proteome</keyword>
<feature type="transmembrane region" description="Helical" evidence="1">
    <location>
        <begin position="25"/>
        <end position="48"/>
    </location>
</feature>
<dbReference type="CDD" id="cd00118">
    <property type="entry name" value="LysM"/>
    <property type="match status" value="1"/>
</dbReference>
<dbReference type="Gene3D" id="3.10.350.10">
    <property type="entry name" value="LysM domain"/>
    <property type="match status" value="1"/>
</dbReference>
<organism evidence="3 4">
    <name type="scientific">Citricoccus nitrophenolicus</name>
    <dbReference type="NCBI Taxonomy" id="863575"/>
    <lineage>
        <taxon>Bacteria</taxon>
        <taxon>Bacillati</taxon>
        <taxon>Actinomycetota</taxon>
        <taxon>Actinomycetes</taxon>
        <taxon>Micrococcales</taxon>
        <taxon>Micrococcaceae</taxon>
        <taxon>Citricoccus</taxon>
    </lineage>
</organism>
<protein>
    <submittedName>
        <fullName evidence="3">LysM peptidoglycan-binding domain-containing protein</fullName>
    </submittedName>
</protein>
<proteinExistence type="predicted"/>
<reference evidence="3 4" key="1">
    <citation type="submission" date="2024-05" db="EMBL/GenBank/DDBJ databases">
        <authorList>
            <person name="Yi C."/>
        </authorList>
    </citation>
    <scope>NUCLEOTIDE SEQUENCE [LARGE SCALE GENOMIC DNA]</scope>
    <source>
        <strain evidence="3 4">XS13</strain>
    </source>
</reference>
<dbReference type="Proteomes" id="UP001484097">
    <property type="component" value="Unassembled WGS sequence"/>
</dbReference>
<dbReference type="RefSeq" id="WP_309808722.1">
    <property type="nucleotide sequence ID" value="NZ_JBDXMX010000001.1"/>
</dbReference>
<gene>
    <name evidence="3" type="ORF">ABDK96_03300</name>
</gene>
<feature type="domain" description="LysM" evidence="2">
    <location>
        <begin position="66"/>
        <end position="115"/>
    </location>
</feature>
<comment type="caution">
    <text evidence="3">The sequence shown here is derived from an EMBL/GenBank/DDBJ whole genome shotgun (WGS) entry which is preliminary data.</text>
</comment>
<keyword evidence="1" id="KW-1133">Transmembrane helix</keyword>
<name>A0ABV0IGQ7_9MICC</name>
<dbReference type="Pfam" id="PF01476">
    <property type="entry name" value="LysM"/>
    <property type="match status" value="1"/>
</dbReference>